<dbReference type="PANTHER" id="PTHR33713">
    <property type="entry name" value="ANTITOXIN YAFN-RELATED"/>
    <property type="match status" value="1"/>
</dbReference>
<dbReference type="AlphaFoldDB" id="A0A1I0KBD4"/>
<dbReference type="InterPro" id="IPR036165">
    <property type="entry name" value="YefM-like_sf"/>
</dbReference>
<evidence type="ECO:0000256" key="2">
    <source>
        <dbReference type="RuleBase" id="RU362080"/>
    </source>
</evidence>
<evidence type="ECO:0000313" key="3">
    <source>
        <dbReference type="EMBL" id="SEU21259.1"/>
    </source>
</evidence>
<dbReference type="EMBL" id="FOIO01000111">
    <property type="protein sequence ID" value="SEU21259.1"/>
    <property type="molecule type" value="Genomic_DNA"/>
</dbReference>
<dbReference type="Gene3D" id="3.40.1620.10">
    <property type="entry name" value="YefM-like domain"/>
    <property type="match status" value="1"/>
</dbReference>
<accession>A0A1I0KBD4</accession>
<dbReference type="Pfam" id="PF02604">
    <property type="entry name" value="PhdYeFM_antitox"/>
    <property type="match status" value="1"/>
</dbReference>
<dbReference type="SUPFAM" id="SSF143120">
    <property type="entry name" value="YefM-like"/>
    <property type="match status" value="1"/>
</dbReference>
<dbReference type="Proteomes" id="UP000182121">
    <property type="component" value="Unassembled WGS sequence"/>
</dbReference>
<dbReference type="InterPro" id="IPR051405">
    <property type="entry name" value="phD/YefM_antitoxin"/>
</dbReference>
<evidence type="ECO:0000256" key="1">
    <source>
        <dbReference type="ARBA" id="ARBA00009981"/>
    </source>
</evidence>
<comment type="caution">
    <text evidence="3">The sequence shown here is derived from an EMBL/GenBank/DDBJ whole genome shotgun (WGS) entry which is preliminary data.</text>
</comment>
<proteinExistence type="inferred from homology"/>
<dbReference type="InterPro" id="IPR006442">
    <property type="entry name" value="Antitoxin_Phd/YefM"/>
</dbReference>
<dbReference type="PANTHER" id="PTHR33713:SF6">
    <property type="entry name" value="ANTITOXIN YEFM"/>
    <property type="match status" value="1"/>
</dbReference>
<organism evidence="3 4">
    <name type="scientific">Enterocloster clostridioformis</name>
    <dbReference type="NCBI Taxonomy" id="1531"/>
    <lineage>
        <taxon>Bacteria</taxon>
        <taxon>Bacillati</taxon>
        <taxon>Bacillota</taxon>
        <taxon>Clostridia</taxon>
        <taxon>Lachnospirales</taxon>
        <taxon>Lachnospiraceae</taxon>
        <taxon>Enterocloster</taxon>
    </lineage>
</organism>
<evidence type="ECO:0000313" key="4">
    <source>
        <dbReference type="Proteomes" id="UP000182121"/>
    </source>
</evidence>
<reference evidence="3 4" key="1">
    <citation type="submission" date="2016-10" db="EMBL/GenBank/DDBJ databases">
        <authorList>
            <person name="Varghese N."/>
            <person name="Submissions S."/>
        </authorList>
    </citation>
    <scope>NUCLEOTIDE SEQUENCE [LARGE SCALE GENOMIC DNA]</scope>
    <source>
        <strain evidence="3 4">NLAE-zl-C196</strain>
    </source>
</reference>
<dbReference type="Gene3D" id="6.10.250.330">
    <property type="match status" value="1"/>
</dbReference>
<gene>
    <name evidence="3" type="ORF">SAMN05216521_111115</name>
</gene>
<sequence length="88" mass="10269">MLAVNYTNLRDNMKTYMDKVTDDYETMIVTRKNNKNVVMLSEESYNNLMENIHVMGNKANYDWLMESKAQLESGKITVHNLEEVSADE</sequence>
<comment type="similarity">
    <text evidence="1 2">Belongs to the phD/YefM antitoxin family.</text>
</comment>
<comment type="function">
    <text evidence="2">Antitoxin component of a type II toxin-antitoxin (TA) system.</text>
</comment>
<protein>
    <recommendedName>
        <fullName evidence="2">Antitoxin</fullName>
    </recommendedName>
</protein>
<name>A0A1I0KBD4_9FIRM</name>
<dbReference type="RefSeq" id="WP_074664525.1">
    <property type="nucleotide sequence ID" value="NZ_FOIO01000111.1"/>
</dbReference>